<dbReference type="EMBL" id="REGN01006955">
    <property type="protein sequence ID" value="RNA07718.1"/>
    <property type="molecule type" value="Genomic_DNA"/>
</dbReference>
<dbReference type="Proteomes" id="UP000276133">
    <property type="component" value="Unassembled WGS sequence"/>
</dbReference>
<keyword evidence="1" id="KW-0472">Membrane</keyword>
<evidence type="ECO:0000313" key="2">
    <source>
        <dbReference type="EMBL" id="RNA07718.1"/>
    </source>
</evidence>
<sequence length="101" mass="11668">MIQVRKQSNIHMKSLVWIQRNVLDVNLLLDQVDIKTHGYHAKVVTIGSVKIVGQRSFLDIAFLDNNNNNVKSKTNLILIISFIFGLTRIYIKGIFEFYDMS</sequence>
<evidence type="ECO:0000256" key="1">
    <source>
        <dbReference type="SAM" id="Phobius"/>
    </source>
</evidence>
<dbReference type="AlphaFoldDB" id="A0A3M7Q9R8"/>
<keyword evidence="1" id="KW-1133">Transmembrane helix</keyword>
<proteinExistence type="predicted"/>
<feature type="transmembrane region" description="Helical" evidence="1">
    <location>
        <begin position="76"/>
        <end position="95"/>
    </location>
</feature>
<gene>
    <name evidence="2" type="ORF">BpHYR1_035100</name>
</gene>
<keyword evidence="3" id="KW-1185">Reference proteome</keyword>
<name>A0A3M7Q9R8_BRAPC</name>
<comment type="caution">
    <text evidence="2">The sequence shown here is derived from an EMBL/GenBank/DDBJ whole genome shotgun (WGS) entry which is preliminary data.</text>
</comment>
<accession>A0A3M7Q9R8</accession>
<evidence type="ECO:0000313" key="3">
    <source>
        <dbReference type="Proteomes" id="UP000276133"/>
    </source>
</evidence>
<keyword evidence="1" id="KW-0812">Transmembrane</keyword>
<protein>
    <submittedName>
        <fullName evidence="2">Uncharacterized protein</fullName>
    </submittedName>
</protein>
<organism evidence="2 3">
    <name type="scientific">Brachionus plicatilis</name>
    <name type="common">Marine rotifer</name>
    <name type="synonym">Brachionus muelleri</name>
    <dbReference type="NCBI Taxonomy" id="10195"/>
    <lineage>
        <taxon>Eukaryota</taxon>
        <taxon>Metazoa</taxon>
        <taxon>Spiralia</taxon>
        <taxon>Gnathifera</taxon>
        <taxon>Rotifera</taxon>
        <taxon>Eurotatoria</taxon>
        <taxon>Monogononta</taxon>
        <taxon>Pseudotrocha</taxon>
        <taxon>Ploima</taxon>
        <taxon>Brachionidae</taxon>
        <taxon>Brachionus</taxon>
    </lineage>
</organism>
<reference evidence="2 3" key="1">
    <citation type="journal article" date="2018" name="Sci. Rep.">
        <title>Genomic signatures of local adaptation to the degree of environmental predictability in rotifers.</title>
        <authorList>
            <person name="Franch-Gras L."/>
            <person name="Hahn C."/>
            <person name="Garcia-Roger E.M."/>
            <person name="Carmona M.J."/>
            <person name="Serra M."/>
            <person name="Gomez A."/>
        </authorList>
    </citation>
    <scope>NUCLEOTIDE SEQUENCE [LARGE SCALE GENOMIC DNA]</scope>
    <source>
        <strain evidence="2">HYR1</strain>
    </source>
</reference>